<dbReference type="InterPro" id="IPR027417">
    <property type="entry name" value="P-loop_NTPase"/>
</dbReference>
<feature type="domain" description="Helicase ATP-binding" evidence="5">
    <location>
        <begin position="19"/>
        <end position="183"/>
    </location>
</feature>
<keyword evidence="2" id="KW-0378">Hydrolase</keyword>
<evidence type="ECO:0000259" key="6">
    <source>
        <dbReference type="PROSITE" id="PS51194"/>
    </source>
</evidence>
<evidence type="ECO:0000259" key="5">
    <source>
        <dbReference type="PROSITE" id="PS51192"/>
    </source>
</evidence>
<proteinExistence type="predicted"/>
<comment type="caution">
    <text evidence="7">The sequence shown here is derived from an EMBL/GenBank/DDBJ whole genome shotgun (WGS) entry which is preliminary data.</text>
</comment>
<dbReference type="NCBIfam" id="TIGR01970">
    <property type="entry name" value="DEAH_box_HrpB"/>
    <property type="match status" value="1"/>
</dbReference>
<dbReference type="PANTHER" id="PTHR43519">
    <property type="entry name" value="ATP-DEPENDENT RNA HELICASE HRPB"/>
    <property type="match status" value="1"/>
</dbReference>
<keyword evidence="4" id="KW-0067">ATP-binding</keyword>
<name>A0A194AIT8_9BACT</name>
<evidence type="ECO:0000256" key="2">
    <source>
        <dbReference type="ARBA" id="ARBA00022801"/>
    </source>
</evidence>
<dbReference type="GO" id="GO:0004386">
    <property type="term" value="F:helicase activity"/>
    <property type="evidence" value="ECO:0007669"/>
    <property type="project" value="UniProtKB-KW"/>
</dbReference>
<dbReference type="SMART" id="SM00487">
    <property type="entry name" value="DEXDc"/>
    <property type="match status" value="1"/>
</dbReference>
<dbReference type="InterPro" id="IPR013689">
    <property type="entry name" value="RNA_helicase_ATP-dep_HrpB_C"/>
</dbReference>
<dbReference type="CDD" id="cd18791">
    <property type="entry name" value="SF2_C_RHA"/>
    <property type="match status" value="1"/>
</dbReference>
<dbReference type="PIRSF" id="PIRSF005496">
    <property type="entry name" value="ATP_hel_hrpB"/>
    <property type="match status" value="1"/>
</dbReference>
<gene>
    <name evidence="7" type="ORF">DPF_1705</name>
</gene>
<dbReference type="Gene3D" id="1.20.120.1080">
    <property type="match status" value="1"/>
</dbReference>
<reference evidence="8" key="1">
    <citation type="submission" date="2016-06" db="EMBL/GenBank/DDBJ databases">
        <title>Draft genome sequence of Desulfoplanes formicivorans strain Pf12B.</title>
        <authorList>
            <person name="Watanabe M."/>
            <person name="Kojima H."/>
            <person name="Fukui M."/>
        </authorList>
    </citation>
    <scope>NUCLEOTIDE SEQUENCE [LARGE SCALE GENOMIC DNA]</scope>
    <source>
        <strain evidence="8">Pf12B</strain>
    </source>
</reference>
<dbReference type="SUPFAM" id="SSF52540">
    <property type="entry name" value="P-loop containing nucleoside triphosphate hydrolases"/>
    <property type="match status" value="1"/>
</dbReference>
<dbReference type="Gene3D" id="3.40.50.300">
    <property type="entry name" value="P-loop containing nucleotide triphosphate hydrolases"/>
    <property type="match status" value="2"/>
</dbReference>
<dbReference type="RefSeq" id="WP_069859073.1">
    <property type="nucleotide sequence ID" value="NZ_BDFE01000016.1"/>
</dbReference>
<evidence type="ECO:0000256" key="4">
    <source>
        <dbReference type="ARBA" id="ARBA00022840"/>
    </source>
</evidence>
<dbReference type="Pfam" id="PF00271">
    <property type="entry name" value="Helicase_C"/>
    <property type="match status" value="1"/>
</dbReference>
<keyword evidence="3 7" id="KW-0347">Helicase</keyword>
<organism evidence="7 8">
    <name type="scientific">Desulfoplanes formicivorans</name>
    <dbReference type="NCBI Taxonomy" id="1592317"/>
    <lineage>
        <taxon>Bacteria</taxon>
        <taxon>Pseudomonadati</taxon>
        <taxon>Thermodesulfobacteriota</taxon>
        <taxon>Desulfovibrionia</taxon>
        <taxon>Desulfovibrionales</taxon>
        <taxon>Desulfoplanaceae</taxon>
        <taxon>Desulfoplanes</taxon>
    </lineage>
</organism>
<evidence type="ECO:0000313" key="7">
    <source>
        <dbReference type="EMBL" id="GAU08986.1"/>
    </source>
</evidence>
<dbReference type="InterPro" id="IPR011545">
    <property type="entry name" value="DEAD/DEAH_box_helicase_dom"/>
</dbReference>
<dbReference type="InterPro" id="IPR001650">
    <property type="entry name" value="Helicase_C-like"/>
</dbReference>
<dbReference type="STRING" id="1592317.DPF_1705"/>
<dbReference type="SMART" id="SM00847">
    <property type="entry name" value="HA2"/>
    <property type="match status" value="1"/>
</dbReference>
<dbReference type="InterPro" id="IPR049614">
    <property type="entry name" value="HrpB_DEXH"/>
</dbReference>
<dbReference type="Proteomes" id="UP000095200">
    <property type="component" value="Unassembled WGS sequence"/>
</dbReference>
<dbReference type="GO" id="GO:0016787">
    <property type="term" value="F:hydrolase activity"/>
    <property type="evidence" value="ECO:0007669"/>
    <property type="project" value="UniProtKB-KW"/>
</dbReference>
<dbReference type="InterPro" id="IPR010225">
    <property type="entry name" value="HrpB"/>
</dbReference>
<dbReference type="EMBL" id="BDFE01000016">
    <property type="protein sequence ID" value="GAU08986.1"/>
    <property type="molecule type" value="Genomic_DNA"/>
</dbReference>
<keyword evidence="8" id="KW-1185">Reference proteome</keyword>
<dbReference type="CDD" id="cd17990">
    <property type="entry name" value="DEXHc_HrpB"/>
    <property type="match status" value="1"/>
</dbReference>
<dbReference type="PANTHER" id="PTHR43519:SF1">
    <property type="entry name" value="ATP-DEPENDENT RNA HELICASE HRPB"/>
    <property type="match status" value="1"/>
</dbReference>
<feature type="domain" description="Helicase C-terminal" evidence="6">
    <location>
        <begin position="210"/>
        <end position="376"/>
    </location>
</feature>
<evidence type="ECO:0000256" key="3">
    <source>
        <dbReference type="ARBA" id="ARBA00022806"/>
    </source>
</evidence>
<keyword evidence="1" id="KW-0547">Nucleotide-binding</keyword>
<dbReference type="InterPro" id="IPR007502">
    <property type="entry name" value="Helicase-assoc_dom"/>
</dbReference>
<dbReference type="SMART" id="SM00490">
    <property type="entry name" value="HELICc"/>
    <property type="match status" value="1"/>
</dbReference>
<dbReference type="InterPro" id="IPR014001">
    <property type="entry name" value="Helicase_ATP-bd"/>
</dbReference>
<dbReference type="OrthoDB" id="9805617at2"/>
<protein>
    <submittedName>
        <fullName evidence="7">ATP-dependent helicase HrpB</fullName>
    </submittedName>
</protein>
<dbReference type="PROSITE" id="PS51194">
    <property type="entry name" value="HELICASE_CTER"/>
    <property type="match status" value="1"/>
</dbReference>
<dbReference type="AlphaFoldDB" id="A0A194AIT8"/>
<dbReference type="FunFam" id="3.40.50.300:FF:002125">
    <property type="entry name" value="ATP-dependent helicase HrpB"/>
    <property type="match status" value="1"/>
</dbReference>
<dbReference type="Pfam" id="PF00270">
    <property type="entry name" value="DEAD"/>
    <property type="match status" value="1"/>
</dbReference>
<dbReference type="GO" id="GO:0005524">
    <property type="term" value="F:ATP binding"/>
    <property type="evidence" value="ECO:0007669"/>
    <property type="project" value="UniProtKB-KW"/>
</dbReference>
<dbReference type="PROSITE" id="PS51192">
    <property type="entry name" value="HELICASE_ATP_BIND_1"/>
    <property type="match status" value="1"/>
</dbReference>
<dbReference type="GO" id="GO:0003676">
    <property type="term" value="F:nucleic acid binding"/>
    <property type="evidence" value="ECO:0007669"/>
    <property type="project" value="InterPro"/>
</dbReference>
<accession>A0A194AIT8</accession>
<evidence type="ECO:0000313" key="8">
    <source>
        <dbReference type="Proteomes" id="UP000095200"/>
    </source>
</evidence>
<evidence type="ECO:0000256" key="1">
    <source>
        <dbReference type="ARBA" id="ARBA00022741"/>
    </source>
</evidence>
<dbReference type="Pfam" id="PF08482">
    <property type="entry name" value="HrpB_C"/>
    <property type="match status" value="1"/>
</dbReference>
<sequence length="840" mass="94470">MSFISFPDLPIIPVLGDLTSALGSCNRAVLQALPGAGKTTIVPLHLMHEPWLEGRKILVLEPRRLAARAACMRMADLLGQQPGQEIGYITRLDTRTSKQARVEILTEGILTKRLQNDPELDDVGLIIFDEFHERSIHADLGLTLSLDVQENLREDLRILIMSATLDTRSLVHILGHKTPVITAPGQCHPVVTRYLPPERYQRIEHHTAAVIQKVLVDEPGSILVFLPGVPEISRVLGLLESADLPDHVRVVPLFGNQSRAEQDKALNPAPQGSRKVVLATSIAETSLTIEGIRIVIDAGLCRVSRYSPRTGMDRLETLPVSTSSADQRRGRAGRLEPGVCFRLWSKARHASLPPHLPPEIMTRDLCDLILTLADWGTTELSDLEWITPPPQPHQDKARSLLIQLGALDRQGRITPHGREMQLMGTHPRLAHLIIQAGKLNMAWTGCVTAALFMERDIFDHARGNHKDRDIRLRLDALDHVIRNKQPAHRINRAVCKRILTQARLWKRKINAKDDRLFPESCGNLLSLAFPDRIARRRSASTHETGYQLANGKAARFPGTDPLTTFPWLVIPELDDKGREAVIQLAAPIEQTWLEEHLPHMWQTRKAYAWDPARKEVMAQEILSFGKITVRSSRLTRPDPHKLQEITIRAVQEHGLNLLPWNKASRVWLCRVRFLLNCGVELPAHDDATLLRELETWLAPFFPQPIPRLDTIDLVAALKSRLSWDQQQQVEKLAPTHLTVPSGSRIPVNYEGEVPVLAVRIQELFGWQQTPKIAGGRVGLCIHLLSPAHRPVQITSDLAGFWQTGYPDVKKELKGRYPKHYWPDDPFTARATKKTKKGMGL</sequence>